<name>A0A841RBR1_9SPIO</name>
<gene>
    <name evidence="1" type="ORF">HNR50_002113</name>
</gene>
<comment type="caution">
    <text evidence="1">The sequence shown here is derived from an EMBL/GenBank/DDBJ whole genome shotgun (WGS) entry which is preliminary data.</text>
</comment>
<sequence>MNRLAPLVLLIFALPLSALEIHLNGIYFGSYNRDSLKDLSYKLPYADEEGVFLNELLPLMDDVRRFRLYSGDYILETGPSEDLRIVTNEDQIYLRGEGIGSLFLPDSIELEGTEREEKPLIVWFDRKDAHMERELSLFARLHHREIEFRVDPGIVSLLEYNTFNDRTLPDLIVFSRDKKNSLSPLLKEGEMKEPVPYKFSRTVYLSGSTYGENQIIAADFADLNIFYPLALHYGLTEPFTVDDPAVSEALTYLRNLYRAEAYKISADYPGDFISGKADRYYGMSSVFSELPGPPIMLDERFPLMPGEIPPPLKVSILMGIPGSTGSTGTAEDLIAYLTGYGVQQRIDPETGYLPVNETVYTLLKDNAAKDTLLLDLERAVELPSDDRSDKLRFVLPKIIRLVINGRLTVEQGLAEIGNYLNKEK</sequence>
<accession>A0A841RBR1</accession>
<evidence type="ECO:0000313" key="1">
    <source>
        <dbReference type="EMBL" id="MBB6480450.1"/>
    </source>
</evidence>
<reference evidence="1 2" key="1">
    <citation type="submission" date="2020-08" db="EMBL/GenBank/DDBJ databases">
        <title>Genomic Encyclopedia of Type Strains, Phase IV (KMG-IV): sequencing the most valuable type-strain genomes for metagenomic binning, comparative biology and taxonomic classification.</title>
        <authorList>
            <person name="Goeker M."/>
        </authorList>
    </citation>
    <scope>NUCLEOTIDE SEQUENCE [LARGE SCALE GENOMIC DNA]</scope>
    <source>
        <strain evidence="1 2">DSM 2461</strain>
    </source>
</reference>
<dbReference type="EMBL" id="JACHGJ010000003">
    <property type="protein sequence ID" value="MBB6480450.1"/>
    <property type="molecule type" value="Genomic_DNA"/>
</dbReference>
<dbReference type="Gene3D" id="3.40.190.10">
    <property type="entry name" value="Periplasmic binding protein-like II"/>
    <property type="match status" value="1"/>
</dbReference>
<proteinExistence type="predicted"/>
<organism evidence="1 2">
    <name type="scientific">Spirochaeta isovalerica</name>
    <dbReference type="NCBI Taxonomy" id="150"/>
    <lineage>
        <taxon>Bacteria</taxon>
        <taxon>Pseudomonadati</taxon>
        <taxon>Spirochaetota</taxon>
        <taxon>Spirochaetia</taxon>
        <taxon>Spirochaetales</taxon>
        <taxon>Spirochaetaceae</taxon>
        <taxon>Spirochaeta</taxon>
    </lineage>
</organism>
<evidence type="ECO:0000313" key="2">
    <source>
        <dbReference type="Proteomes" id="UP000587760"/>
    </source>
</evidence>
<protein>
    <submittedName>
        <fullName evidence="1">Uncharacterized protein</fullName>
    </submittedName>
</protein>
<dbReference type="RefSeq" id="WP_184746691.1">
    <property type="nucleotide sequence ID" value="NZ_JACHGJ010000003.1"/>
</dbReference>
<keyword evidence="2" id="KW-1185">Reference proteome</keyword>
<dbReference type="Proteomes" id="UP000587760">
    <property type="component" value="Unassembled WGS sequence"/>
</dbReference>
<dbReference type="SUPFAM" id="SSF53850">
    <property type="entry name" value="Periplasmic binding protein-like II"/>
    <property type="match status" value="1"/>
</dbReference>
<dbReference type="AlphaFoldDB" id="A0A841RBR1"/>